<dbReference type="EMBL" id="BBYR01000058">
    <property type="protein sequence ID" value="GAP37755.1"/>
    <property type="molecule type" value="Genomic_DNA"/>
</dbReference>
<dbReference type="Pfam" id="PF00657">
    <property type="entry name" value="Lipase_GDSL"/>
    <property type="match status" value="1"/>
</dbReference>
<dbReference type="OrthoDB" id="9148933at2"/>
<accession>A0A0K8P6C8</accession>
<evidence type="ECO:0000256" key="1">
    <source>
        <dbReference type="SAM" id="SignalP"/>
    </source>
</evidence>
<dbReference type="RefSeq" id="WP_054021671.1">
    <property type="nucleotide sequence ID" value="NZ_BBYR01000058.1"/>
</dbReference>
<dbReference type="Gene3D" id="3.40.50.1110">
    <property type="entry name" value="SGNH hydrolase"/>
    <property type="match status" value="1"/>
</dbReference>
<dbReference type="GO" id="GO:0016788">
    <property type="term" value="F:hydrolase activity, acting on ester bonds"/>
    <property type="evidence" value="ECO:0007669"/>
    <property type="project" value="InterPro"/>
</dbReference>
<reference evidence="3" key="1">
    <citation type="submission" date="2015-07" db="EMBL/GenBank/DDBJ databases">
        <title>Discovery of a poly(ethylene terephthalate assimilation.</title>
        <authorList>
            <person name="Yoshida S."/>
            <person name="Hiraga K."/>
            <person name="Takehana T."/>
            <person name="Taniguchi I."/>
            <person name="Yamaji H."/>
            <person name="Maeda Y."/>
            <person name="Toyohara K."/>
            <person name="Miyamoto K."/>
            <person name="Kimura Y."/>
            <person name="Oda K."/>
        </authorList>
    </citation>
    <scope>NUCLEOTIDE SEQUENCE [LARGE SCALE GENOMIC DNA]</scope>
    <source>
        <strain evidence="3">NBRC 110686 / TISTR 2288 / 201-F6</strain>
    </source>
</reference>
<dbReference type="InterPro" id="IPR036514">
    <property type="entry name" value="SGNH_hydro_sf"/>
</dbReference>
<evidence type="ECO:0000313" key="3">
    <source>
        <dbReference type="Proteomes" id="UP000037660"/>
    </source>
</evidence>
<reference evidence="2 3" key="2">
    <citation type="journal article" date="2016" name="Science">
        <title>A bacterium that degrades and assimilates poly(ethylene terephthalate).</title>
        <authorList>
            <person name="Yoshida S."/>
            <person name="Hiraga K."/>
            <person name="Takehana T."/>
            <person name="Taniguchi I."/>
            <person name="Yamaji H."/>
            <person name="Maeda Y."/>
            <person name="Toyohara K."/>
            <person name="Miyamoto K."/>
            <person name="Kimura Y."/>
            <person name="Oda K."/>
        </authorList>
    </citation>
    <scope>NUCLEOTIDE SEQUENCE [LARGE SCALE GENOMIC DNA]</scope>
    <source>
        <strain evidence="3">NBRC 110686 / TISTR 2288 / 201-F6</strain>
    </source>
</reference>
<keyword evidence="1" id="KW-0732">Signal</keyword>
<dbReference type="SUPFAM" id="SSF52266">
    <property type="entry name" value="SGNH hydrolase"/>
    <property type="match status" value="1"/>
</dbReference>
<gene>
    <name evidence="2" type="ORF">ISF6_3700</name>
</gene>
<organism evidence="2 3">
    <name type="scientific">Piscinibacter sakaiensis</name>
    <name type="common">Ideonella sakaiensis</name>
    <dbReference type="NCBI Taxonomy" id="1547922"/>
    <lineage>
        <taxon>Bacteria</taxon>
        <taxon>Pseudomonadati</taxon>
        <taxon>Pseudomonadota</taxon>
        <taxon>Betaproteobacteria</taxon>
        <taxon>Burkholderiales</taxon>
        <taxon>Sphaerotilaceae</taxon>
        <taxon>Piscinibacter</taxon>
    </lineage>
</organism>
<dbReference type="AlphaFoldDB" id="A0A0K8P6C8"/>
<keyword evidence="3" id="KW-1185">Reference proteome</keyword>
<name>A0A0K8P6C8_PISS1</name>
<evidence type="ECO:0000313" key="2">
    <source>
        <dbReference type="EMBL" id="GAP37755.1"/>
    </source>
</evidence>
<feature type="chain" id="PRO_5005513764" description="Phospholipase/lecithinase/hemolysin" evidence="1">
    <location>
        <begin position="29"/>
        <end position="326"/>
    </location>
</feature>
<dbReference type="STRING" id="1547922.ISF6_3700"/>
<proteinExistence type="predicted"/>
<protein>
    <recommendedName>
        <fullName evidence="4">Phospholipase/lecithinase/hemolysin</fullName>
    </recommendedName>
</protein>
<sequence length="326" mass="33866">MFEMSFPRAAWRRAVRRAAAVATLAVLAGCGGGQQLVAFAPQRILALGDESSVITAEGRKYTVNALNTDGTALDCTASPLWIQYVSNTFGLVFPQCNPNAVAAPRSRILATSGAKVADVTAQIDAFLAAGDGFGATDLVTVMVGANDVLEQYKRYPNASAAEITAAVEAAGAALADQVNRVANAGGKVLLAKVIDLGQTPYALAEQAANTDTDRALLLTNLVARFNARLRVGIINDGRKIGLVQSDERIQLSVRFPASLGFVNVTQAACQAAATLPNCSTSTLVVDSAGTSATSTTWLWADSVHLSAGGQARIGEIAEAVARNNPF</sequence>
<comment type="caution">
    <text evidence="2">The sequence shown here is derived from an EMBL/GenBank/DDBJ whole genome shotgun (WGS) entry which is preliminary data.</text>
</comment>
<dbReference type="Proteomes" id="UP000037660">
    <property type="component" value="Unassembled WGS sequence"/>
</dbReference>
<feature type="signal peptide" evidence="1">
    <location>
        <begin position="1"/>
        <end position="28"/>
    </location>
</feature>
<evidence type="ECO:0008006" key="4">
    <source>
        <dbReference type="Google" id="ProtNLM"/>
    </source>
</evidence>
<dbReference type="InterPro" id="IPR001087">
    <property type="entry name" value="GDSL"/>
</dbReference>